<accession>A0A9R0TGR9</accession>
<dbReference type="Gramene" id="TRITD5Av1G010780.2">
    <property type="protein sequence ID" value="TRITD5Av1G010780.2"/>
    <property type="gene ID" value="TRITD5Av1G010780"/>
</dbReference>
<dbReference type="Pfam" id="PF20241">
    <property type="entry name" value="DUF6598"/>
    <property type="match status" value="1"/>
</dbReference>
<dbReference type="PANTHER" id="PTHR33065">
    <property type="entry name" value="OS07G0486400 PROTEIN"/>
    <property type="match status" value="1"/>
</dbReference>
<sequence>MMFSNPMNCFPDRDRCMVHSATAMMQIFSLKLEKASTNIGLVQLYGYIAVRDCHDSLLNYVFNRSRDDPIIVEQVHIFTYICNYI</sequence>
<protein>
    <recommendedName>
        <fullName evidence="1">DUF6598 domain-containing protein</fullName>
    </recommendedName>
</protein>
<keyword evidence="3" id="KW-1185">Reference proteome</keyword>
<dbReference type="EMBL" id="LT934119">
    <property type="protein sequence ID" value="VAI12579.1"/>
    <property type="molecule type" value="Genomic_DNA"/>
</dbReference>
<dbReference type="AlphaFoldDB" id="A0A9R0TGR9"/>
<evidence type="ECO:0000259" key="1">
    <source>
        <dbReference type="Pfam" id="PF20241"/>
    </source>
</evidence>
<organism evidence="2 3">
    <name type="scientific">Triticum turgidum subsp. durum</name>
    <name type="common">Durum wheat</name>
    <name type="synonym">Triticum durum</name>
    <dbReference type="NCBI Taxonomy" id="4567"/>
    <lineage>
        <taxon>Eukaryota</taxon>
        <taxon>Viridiplantae</taxon>
        <taxon>Streptophyta</taxon>
        <taxon>Embryophyta</taxon>
        <taxon>Tracheophyta</taxon>
        <taxon>Spermatophyta</taxon>
        <taxon>Magnoliopsida</taxon>
        <taxon>Liliopsida</taxon>
        <taxon>Poales</taxon>
        <taxon>Poaceae</taxon>
        <taxon>BOP clade</taxon>
        <taxon>Pooideae</taxon>
        <taxon>Triticodae</taxon>
        <taxon>Triticeae</taxon>
        <taxon>Triticinae</taxon>
        <taxon>Triticum</taxon>
    </lineage>
</organism>
<gene>
    <name evidence="2" type="ORF">TRITD_5Av1G010780</name>
</gene>
<feature type="domain" description="DUF6598" evidence="1">
    <location>
        <begin position="24"/>
        <end position="74"/>
    </location>
</feature>
<reference evidence="2 3" key="1">
    <citation type="submission" date="2017-09" db="EMBL/GenBank/DDBJ databases">
        <authorList>
            <consortium name="International Durum Wheat Genome Sequencing Consortium (IDWGSC)"/>
            <person name="Milanesi L."/>
        </authorList>
    </citation>
    <scope>NUCLEOTIDE SEQUENCE [LARGE SCALE GENOMIC DNA]</scope>
    <source>
        <strain evidence="3">cv. Svevo</strain>
    </source>
</reference>
<dbReference type="InterPro" id="IPR046533">
    <property type="entry name" value="DUF6598"/>
</dbReference>
<dbReference type="Proteomes" id="UP000324705">
    <property type="component" value="Chromosome 5A"/>
</dbReference>
<evidence type="ECO:0000313" key="3">
    <source>
        <dbReference type="Proteomes" id="UP000324705"/>
    </source>
</evidence>
<proteinExistence type="predicted"/>
<evidence type="ECO:0000313" key="2">
    <source>
        <dbReference type="EMBL" id="VAI12579.1"/>
    </source>
</evidence>
<dbReference type="PANTHER" id="PTHR33065:SF97">
    <property type="entry name" value="DUF6598 DOMAIN-CONTAINING PROTEIN"/>
    <property type="match status" value="1"/>
</dbReference>
<name>A0A9R0TGR9_TRITD</name>